<dbReference type="Proteomes" id="UP001515480">
    <property type="component" value="Unassembled WGS sequence"/>
</dbReference>
<dbReference type="GO" id="GO:0005524">
    <property type="term" value="F:ATP binding"/>
    <property type="evidence" value="ECO:0007669"/>
    <property type="project" value="UniProtKB-KW"/>
</dbReference>
<dbReference type="InterPro" id="IPR014721">
    <property type="entry name" value="Ribsml_uS5_D2-typ_fold_subgr"/>
</dbReference>
<evidence type="ECO:0000256" key="1">
    <source>
        <dbReference type="ARBA" id="ARBA00006566"/>
    </source>
</evidence>
<keyword evidence="10" id="KW-1185">Reference proteome</keyword>
<gene>
    <name evidence="9" type="ORF">AB1Y20_002839</name>
</gene>
<organism evidence="9 10">
    <name type="scientific">Prymnesium parvum</name>
    <name type="common">Toxic golden alga</name>
    <dbReference type="NCBI Taxonomy" id="97485"/>
    <lineage>
        <taxon>Eukaryota</taxon>
        <taxon>Haptista</taxon>
        <taxon>Haptophyta</taxon>
        <taxon>Prymnesiophyceae</taxon>
        <taxon>Prymnesiales</taxon>
        <taxon>Prymnesiaceae</taxon>
        <taxon>Prymnesium</taxon>
    </lineage>
</organism>
<dbReference type="PANTHER" id="PTHR10457:SF7">
    <property type="entry name" value="GALACTOKINASE-RELATED"/>
    <property type="match status" value="1"/>
</dbReference>
<dbReference type="InterPro" id="IPR013750">
    <property type="entry name" value="GHMP_kinase_C_dom"/>
</dbReference>
<dbReference type="EMBL" id="JBGBPQ010000010">
    <property type="protein sequence ID" value="KAL1518550.1"/>
    <property type="molecule type" value="Genomic_DNA"/>
</dbReference>
<dbReference type="PRINTS" id="PR00473">
    <property type="entry name" value="GALCTOKINASE"/>
</dbReference>
<dbReference type="GO" id="GO:0005829">
    <property type="term" value="C:cytosol"/>
    <property type="evidence" value="ECO:0007669"/>
    <property type="project" value="TreeGrafter"/>
</dbReference>
<evidence type="ECO:0000256" key="3">
    <source>
        <dbReference type="ARBA" id="ARBA00022741"/>
    </source>
</evidence>
<comment type="caution">
    <text evidence="9">The sequence shown here is derived from an EMBL/GenBank/DDBJ whole genome shotgun (WGS) entry which is preliminary data.</text>
</comment>
<sequence>MIGVVRSSDWSPLAALTAEALPARLLARGVDASKAPLFATAARRLLAAGLPPSSAALALWVPGRVEILGKHTDYAAGRSVLAAATRGFAAVVVARDDARCRVLASFALAQRREAAEFSLAPDASDTPPADWAVYPLVAARRLARNFGLERGVELAFECDLPEASGMSSSSAVVCLTFLALAGANALADRAAFQRLLPTDEARCHYLGCLENGTDFGAELPGDAGVGTFGGSEDHTAIMSCEPHQLRVYSFCPTKLEAAPRFPAALRLVIAVSGATAHKGTERLHDYNHAALLALWAADAAMARAETAEPSPPRLAGVVRAFAARLGVEPADEAVRAAVLAAIAPLDDGSYCPSGRAAGGGRGFAAGALAARFSQFFEESERIIPAFVAALGRDDRAAMRALVRRSQELTVSHLKNTIEETEWLPAAAERLGAIAASAFGAGFGGSCWAMVETEQADALCDSWRAAYVEAFPKHESTSSFFVMSPGPGACCI</sequence>
<evidence type="ECO:0000259" key="8">
    <source>
        <dbReference type="Pfam" id="PF10509"/>
    </source>
</evidence>
<evidence type="ECO:0000256" key="2">
    <source>
        <dbReference type="ARBA" id="ARBA00022679"/>
    </source>
</evidence>
<dbReference type="Pfam" id="PF08544">
    <property type="entry name" value="GHMP_kinases_C"/>
    <property type="match status" value="1"/>
</dbReference>
<comment type="similarity">
    <text evidence="1">Belongs to the GHMP kinase family. GalK subfamily.</text>
</comment>
<reference evidence="9 10" key="1">
    <citation type="journal article" date="2024" name="Science">
        <title>Giant polyketide synthase enzymes in the biosynthesis of giant marine polyether toxins.</title>
        <authorList>
            <person name="Fallon T.R."/>
            <person name="Shende V.V."/>
            <person name="Wierzbicki I.H."/>
            <person name="Pendleton A.L."/>
            <person name="Watervoot N.F."/>
            <person name="Auber R.P."/>
            <person name="Gonzalez D.J."/>
            <person name="Wisecaver J.H."/>
            <person name="Moore B.S."/>
        </authorList>
    </citation>
    <scope>NUCLEOTIDE SEQUENCE [LARGE SCALE GENOMIC DNA]</scope>
    <source>
        <strain evidence="9 10">12B1</strain>
    </source>
</reference>
<evidence type="ECO:0000256" key="4">
    <source>
        <dbReference type="ARBA" id="ARBA00022777"/>
    </source>
</evidence>
<accession>A0AB34J943</accession>
<evidence type="ECO:0000259" key="6">
    <source>
        <dbReference type="Pfam" id="PF00288"/>
    </source>
</evidence>
<evidence type="ECO:0000256" key="5">
    <source>
        <dbReference type="ARBA" id="ARBA00022840"/>
    </source>
</evidence>
<dbReference type="GO" id="GO:0004335">
    <property type="term" value="F:galactokinase activity"/>
    <property type="evidence" value="ECO:0007669"/>
    <property type="project" value="InterPro"/>
</dbReference>
<dbReference type="Pfam" id="PF10509">
    <property type="entry name" value="GalKase_gal_bdg"/>
    <property type="match status" value="1"/>
</dbReference>
<evidence type="ECO:0000313" key="10">
    <source>
        <dbReference type="Proteomes" id="UP001515480"/>
    </source>
</evidence>
<dbReference type="InterPro" id="IPR006203">
    <property type="entry name" value="GHMP_knse_ATP-bd_CS"/>
</dbReference>
<feature type="domain" description="GHMP kinase N-terminal" evidence="6">
    <location>
        <begin position="136"/>
        <end position="184"/>
    </location>
</feature>
<dbReference type="InterPro" id="IPR020568">
    <property type="entry name" value="Ribosomal_Su5_D2-typ_SF"/>
</dbReference>
<dbReference type="InterPro" id="IPR000705">
    <property type="entry name" value="Galactokinase"/>
</dbReference>
<dbReference type="GO" id="GO:0006012">
    <property type="term" value="P:galactose metabolic process"/>
    <property type="evidence" value="ECO:0007669"/>
    <property type="project" value="InterPro"/>
</dbReference>
<evidence type="ECO:0008006" key="11">
    <source>
        <dbReference type="Google" id="ProtNLM"/>
    </source>
</evidence>
<proteinExistence type="inferred from homology"/>
<dbReference type="Gene3D" id="3.30.70.890">
    <property type="entry name" value="GHMP kinase, C-terminal domain"/>
    <property type="match status" value="1"/>
</dbReference>
<dbReference type="AlphaFoldDB" id="A0AB34J943"/>
<dbReference type="InterPro" id="IPR019539">
    <property type="entry name" value="GalKase_N"/>
</dbReference>
<keyword evidence="3" id="KW-0547">Nucleotide-binding</keyword>
<feature type="domain" description="Galactokinase N-terminal" evidence="8">
    <location>
        <begin position="61"/>
        <end position="92"/>
    </location>
</feature>
<dbReference type="SUPFAM" id="SSF55060">
    <property type="entry name" value="GHMP Kinase, C-terminal domain"/>
    <property type="match status" value="1"/>
</dbReference>
<dbReference type="PRINTS" id="PR00959">
    <property type="entry name" value="MEVGALKINASE"/>
</dbReference>
<dbReference type="PROSITE" id="PS00627">
    <property type="entry name" value="GHMP_KINASES_ATP"/>
    <property type="match status" value="1"/>
</dbReference>
<dbReference type="PANTHER" id="PTHR10457">
    <property type="entry name" value="MEVALONATE KINASE/GALACTOKINASE"/>
    <property type="match status" value="1"/>
</dbReference>
<dbReference type="Gene3D" id="3.30.230.10">
    <property type="match status" value="1"/>
</dbReference>
<evidence type="ECO:0000259" key="7">
    <source>
        <dbReference type="Pfam" id="PF08544"/>
    </source>
</evidence>
<feature type="domain" description="GHMP kinase C-terminal" evidence="7">
    <location>
        <begin position="387"/>
        <end position="467"/>
    </location>
</feature>
<dbReference type="InterPro" id="IPR036554">
    <property type="entry name" value="GHMP_kinase_C_sf"/>
</dbReference>
<keyword evidence="2" id="KW-0808">Transferase</keyword>
<keyword evidence="5" id="KW-0067">ATP-binding</keyword>
<name>A0AB34J943_PRYPA</name>
<dbReference type="SUPFAM" id="SSF54211">
    <property type="entry name" value="Ribosomal protein S5 domain 2-like"/>
    <property type="match status" value="1"/>
</dbReference>
<protein>
    <recommendedName>
        <fullName evidence="11">Galactokinase</fullName>
    </recommendedName>
</protein>
<keyword evidence="4" id="KW-0418">Kinase</keyword>
<dbReference type="Pfam" id="PF00288">
    <property type="entry name" value="GHMP_kinases_N"/>
    <property type="match status" value="1"/>
</dbReference>
<evidence type="ECO:0000313" key="9">
    <source>
        <dbReference type="EMBL" id="KAL1518550.1"/>
    </source>
</evidence>
<dbReference type="InterPro" id="IPR006204">
    <property type="entry name" value="GHMP_kinase_N_dom"/>
</dbReference>